<proteinExistence type="predicted"/>
<feature type="domain" description="Ig-like" evidence="6">
    <location>
        <begin position="604"/>
        <end position="684"/>
    </location>
</feature>
<evidence type="ECO:0000313" key="7">
    <source>
        <dbReference type="EMBL" id="TSZ83248.1"/>
    </source>
</evidence>
<feature type="domain" description="Ig-like" evidence="6">
    <location>
        <begin position="990"/>
        <end position="1069"/>
    </location>
</feature>
<name>A0A556V8S0_BAGYA</name>
<keyword evidence="2" id="KW-1015">Disulfide bond</keyword>
<dbReference type="Gene3D" id="2.60.40.10">
    <property type="entry name" value="Immunoglobulins"/>
    <property type="match status" value="13"/>
</dbReference>
<dbReference type="InterPro" id="IPR007110">
    <property type="entry name" value="Ig-like_dom"/>
</dbReference>
<dbReference type="SMART" id="SM00409">
    <property type="entry name" value="IG"/>
    <property type="match status" value="12"/>
</dbReference>
<keyword evidence="5" id="KW-0472">Membrane</keyword>
<dbReference type="OrthoDB" id="6159398at2759"/>
<accession>A0A556V8S0</accession>
<dbReference type="InterPro" id="IPR013098">
    <property type="entry name" value="Ig_I-set"/>
</dbReference>
<dbReference type="PANTHER" id="PTHR44337:SF20">
    <property type="entry name" value="CARCINOEMBRYONIC ANTIGEN-RELATED CELL ADHESION MOLECULE 5-RELATED"/>
    <property type="match status" value="1"/>
</dbReference>
<feature type="domain" description="Ig-like" evidence="6">
    <location>
        <begin position="95"/>
        <end position="182"/>
    </location>
</feature>
<sequence length="1451" mass="155214">MKIAVGEKVVITPTRIPSPPHNFIRWAVNTTTILLGPPSGVTVLPPYTDRASMDPSTLALELRNLLENDTGSYTLTIQRNGASVEGKTALYVLVPVSSVTIVPSQTELVEFNSTVSLVCSASGSSLSFLWLNGSSVVTADERIQLTDNNSSLGITSVIRGDTGPYQCEASNFLGKETSPELSLIIYYGPENVAIAAGPGGPIYSPGSNPKLTCSAISSPAAEFQWAVNGTHLAETGPDLELNNIQISQSGNYTCIANNKQSLRYSISEPLSVTVLVSVSSVTIVPSQTELVESNSTVSLVCSASGSSLSFLWLNGSSVVTADERIQLTDNNSSLGITSVIRGDTGPYQCEASNFLGKETSPELSLIIYYGPENVAIAAGPGGPIYSPGSNPKLTCSAISSPAAEFEWAVNGTHLAETGPDLELYNIQISQSGNYTCIAHNRQNLRYSISEPLSVTVLGNWEDAGGSGSLSAGVIAAIVIVVLLCVVAAVVGLVFLAKKDKQELGIISSWKKKNAGKPTHVMLSGPDEVVAGVGTIYKCSAICSRTCYYTWNVKDQSFPGSKFILTENGVDKFISLTCTVTDEAHKHFVSETRSVTVINPVSVKPSANQSVLHQQPKVGQSFRLTCDGDSLPVSITWLKDGVPLILNSRMSLSPNNVTLSFSILEESDVGQYQCKVLNGSFSVISKGYWIYLGYVIMSLTGPNRAEVGMQSEYTCDVQCGMDCTVQWALHAGFPKGRFIAEGPRILWTPSDIGQTQVFTCITLNPGAGNIGQVSKTVTVVEAQPRPRPSNAVSTRPSVTPLSLIASKNPLAVGENVTLTPNPSINITAGSWLFDGNIMLFWYPDNFIVGDSYNGRVSFNSSTSQITLYSAQLSNSGLYVLQGMNPTVNARVTLSVQVAITNVSLAVSKRNLVEFNDSAVFTCTASGTPLTFTWYNGSSEVTAANVQVLNNGSGLIINNVTRYDSGLFRCSVANGISNETSMSIFLEVSYGPSNLTITVLPNKMQYISGSSITLSCVCESKPAALFQWSHNNISLNITSPTFKITNATHNQTGVYECIAYNTVTLRHATVTRTINIIDPLSTALVVPVGEPPILNNSFALTCDIMGQVDSVYWIKDGTYLVPDSGLSLTNQNKTLTFTNLTLSDNGKYQCLASNAVSNVTSMAYNLTVNYGPWFTRISGPVVAEVGSNVTLNCSASSQPTSQYSWFFQGLKVAEGSVYQAYYLTLNSSGEYTCQAHNNITGGNDSAALSLTVIVGISSVMVTSSTLIPLASKDMQLFCNVTGLFNSIHWLKNNQTLNNTAGQSLYINGTTLDFQPLQITDDGSYKCVATDAFRPHASLPYSLTVNYGPVDVTITADIKASTILMCNAKSQPPSVYQWFFNNTVMNEDAVLVLPLMIPLGYNYTCVAINPLTNDTLAASYVISERNAGVPHQTSVLLIALCALLLPALMMIKPF</sequence>
<dbReference type="InterPro" id="IPR013783">
    <property type="entry name" value="Ig-like_fold"/>
</dbReference>
<keyword evidence="5" id="KW-0812">Transmembrane</keyword>
<feature type="domain" description="Ig-like" evidence="6">
    <location>
        <begin position="1255"/>
        <end position="1343"/>
    </location>
</feature>
<feature type="domain" description="Ig-like" evidence="6">
    <location>
        <begin position="1346"/>
        <end position="1420"/>
    </location>
</feature>
<reference evidence="7 8" key="1">
    <citation type="journal article" date="2019" name="Genome Biol. Evol.">
        <title>Whole-Genome Sequencing of the Giant Devil Catfish, Bagarius yarrelli.</title>
        <authorList>
            <person name="Jiang W."/>
            <person name="Lv Y."/>
            <person name="Cheng L."/>
            <person name="Yang K."/>
            <person name="Chao B."/>
            <person name="Wang X."/>
            <person name="Li Y."/>
            <person name="Pan X."/>
            <person name="You X."/>
            <person name="Zhang Y."/>
            <person name="Yang J."/>
            <person name="Li J."/>
            <person name="Zhang X."/>
            <person name="Liu S."/>
            <person name="Sun C."/>
            <person name="Yang J."/>
            <person name="Shi Q."/>
        </authorList>
    </citation>
    <scope>NUCLEOTIDE SEQUENCE [LARGE SCALE GENOMIC DNA]</scope>
    <source>
        <strain evidence="7">JWS20170419001</strain>
        <tissue evidence="7">Muscle</tissue>
    </source>
</reference>
<evidence type="ECO:0000313" key="8">
    <source>
        <dbReference type="Proteomes" id="UP000319801"/>
    </source>
</evidence>
<keyword evidence="4" id="KW-0393">Immunoglobulin domain</keyword>
<dbReference type="SUPFAM" id="SSF48726">
    <property type="entry name" value="Immunoglobulin"/>
    <property type="match status" value="12"/>
</dbReference>
<feature type="domain" description="Ig-like" evidence="6">
    <location>
        <begin position="189"/>
        <end position="271"/>
    </location>
</feature>
<evidence type="ECO:0000259" key="6">
    <source>
        <dbReference type="PROSITE" id="PS50835"/>
    </source>
</evidence>
<keyword evidence="5" id="KW-1133">Transmembrane helix</keyword>
<dbReference type="PANTHER" id="PTHR44337">
    <property type="entry name" value="CARCINOEMBRYONIC ANTIGEN-RELATED CELL ADHESION MOLECULE 8"/>
    <property type="match status" value="1"/>
</dbReference>
<feature type="transmembrane region" description="Helical" evidence="5">
    <location>
        <begin position="473"/>
        <end position="496"/>
    </location>
</feature>
<dbReference type="InterPro" id="IPR003598">
    <property type="entry name" value="Ig_sub2"/>
</dbReference>
<dbReference type="PROSITE" id="PS50835">
    <property type="entry name" value="IG_LIKE"/>
    <property type="match status" value="11"/>
</dbReference>
<dbReference type="Pfam" id="PF13927">
    <property type="entry name" value="Ig_3"/>
    <property type="match status" value="7"/>
</dbReference>
<feature type="domain" description="Ig-like" evidence="6">
    <location>
        <begin position="279"/>
        <end position="364"/>
    </location>
</feature>
<keyword evidence="3" id="KW-0325">Glycoprotein</keyword>
<dbReference type="InterPro" id="IPR036179">
    <property type="entry name" value="Ig-like_dom_sf"/>
</dbReference>
<keyword evidence="8" id="KW-1185">Reference proteome</keyword>
<organism evidence="7 8">
    <name type="scientific">Bagarius yarrelli</name>
    <name type="common">Goonch</name>
    <name type="synonym">Bagrus yarrelli</name>
    <dbReference type="NCBI Taxonomy" id="175774"/>
    <lineage>
        <taxon>Eukaryota</taxon>
        <taxon>Metazoa</taxon>
        <taxon>Chordata</taxon>
        <taxon>Craniata</taxon>
        <taxon>Vertebrata</taxon>
        <taxon>Euteleostomi</taxon>
        <taxon>Actinopterygii</taxon>
        <taxon>Neopterygii</taxon>
        <taxon>Teleostei</taxon>
        <taxon>Ostariophysi</taxon>
        <taxon>Siluriformes</taxon>
        <taxon>Sisoridae</taxon>
        <taxon>Sisorinae</taxon>
        <taxon>Bagarius</taxon>
    </lineage>
</organism>
<feature type="domain" description="Ig-like" evidence="6">
    <location>
        <begin position="884"/>
        <end position="981"/>
    </location>
</feature>
<evidence type="ECO:0000256" key="4">
    <source>
        <dbReference type="ARBA" id="ARBA00023319"/>
    </source>
</evidence>
<feature type="domain" description="Ig-like" evidence="6">
    <location>
        <begin position="1077"/>
        <end position="1165"/>
    </location>
</feature>
<evidence type="ECO:0000256" key="1">
    <source>
        <dbReference type="ARBA" id="ARBA00022729"/>
    </source>
</evidence>
<protein>
    <submittedName>
        <fullName evidence="7">Hemicentin-1</fullName>
    </submittedName>
</protein>
<feature type="domain" description="Ig-like" evidence="6">
    <location>
        <begin position="371"/>
        <end position="453"/>
    </location>
</feature>
<comment type="caution">
    <text evidence="7">The sequence shown here is derived from an EMBL/GenBank/DDBJ whole genome shotgun (WGS) entry which is preliminary data.</text>
</comment>
<evidence type="ECO:0000256" key="3">
    <source>
        <dbReference type="ARBA" id="ARBA00023180"/>
    </source>
</evidence>
<dbReference type="EMBL" id="VCAZ01000157">
    <property type="protein sequence ID" value="TSZ83248.1"/>
    <property type="molecule type" value="Genomic_DNA"/>
</dbReference>
<dbReference type="SMART" id="SM00408">
    <property type="entry name" value="IGc2"/>
    <property type="match status" value="10"/>
</dbReference>
<dbReference type="InterPro" id="IPR003599">
    <property type="entry name" value="Ig_sub"/>
</dbReference>
<feature type="domain" description="Ig-like" evidence="6">
    <location>
        <begin position="1170"/>
        <end position="1247"/>
    </location>
</feature>
<dbReference type="Proteomes" id="UP000319801">
    <property type="component" value="Unassembled WGS sequence"/>
</dbReference>
<keyword evidence="1" id="KW-0732">Signal</keyword>
<dbReference type="InterPro" id="IPR052598">
    <property type="entry name" value="IgSF_CEA-related"/>
</dbReference>
<gene>
    <name evidence="7" type="ORF">Baya_13768</name>
</gene>
<evidence type="ECO:0000256" key="5">
    <source>
        <dbReference type="SAM" id="Phobius"/>
    </source>
</evidence>
<dbReference type="Pfam" id="PF07679">
    <property type="entry name" value="I-set"/>
    <property type="match status" value="3"/>
</dbReference>
<evidence type="ECO:0000256" key="2">
    <source>
        <dbReference type="ARBA" id="ARBA00023157"/>
    </source>
</evidence>